<sequence length="150" mass="15941">LLVGAGTVMSIDQAKDAVNAGAQFIVSPVCDPEIIRHAVELDVVSIPGTFTATEMETAHELGADMVKLFPAPADISNFISAVLGPMPYLKIFPTNGVDIDNMLSVLNSGAVAVGFVKTLFDPVDLHRNDFRTVEKRASAICDRLTQLGSV</sequence>
<evidence type="ECO:0000256" key="3">
    <source>
        <dbReference type="ARBA" id="ARBA00011233"/>
    </source>
</evidence>
<comment type="similarity">
    <text evidence="2">Belongs to the KHG/KDPG aldolase family.</text>
</comment>
<keyword evidence="4" id="KW-0456">Lyase</keyword>
<proteinExistence type="inferred from homology"/>
<gene>
    <name evidence="6" type="ORF">METZ01_LOCUS95875</name>
</gene>
<feature type="non-terminal residue" evidence="6">
    <location>
        <position position="1"/>
    </location>
</feature>
<organism evidence="6">
    <name type="scientific">marine metagenome</name>
    <dbReference type="NCBI Taxonomy" id="408172"/>
    <lineage>
        <taxon>unclassified sequences</taxon>
        <taxon>metagenomes</taxon>
        <taxon>ecological metagenomes</taxon>
    </lineage>
</organism>
<evidence type="ECO:0008006" key="7">
    <source>
        <dbReference type="Google" id="ProtNLM"/>
    </source>
</evidence>
<evidence type="ECO:0000256" key="4">
    <source>
        <dbReference type="ARBA" id="ARBA00023239"/>
    </source>
</evidence>
<dbReference type="EMBL" id="UINC01009599">
    <property type="protein sequence ID" value="SVA43021.1"/>
    <property type="molecule type" value="Genomic_DNA"/>
</dbReference>
<name>A0A381VSI3_9ZZZZ</name>
<dbReference type="AlphaFoldDB" id="A0A381VSI3"/>
<evidence type="ECO:0000256" key="2">
    <source>
        <dbReference type="ARBA" id="ARBA00006906"/>
    </source>
</evidence>
<accession>A0A381VSI3</accession>
<dbReference type="Gene3D" id="3.20.20.70">
    <property type="entry name" value="Aldolase class I"/>
    <property type="match status" value="1"/>
</dbReference>
<dbReference type="PANTHER" id="PTHR30246:SF1">
    <property type="entry name" value="2-DEHYDRO-3-DEOXY-6-PHOSPHOGALACTONATE ALDOLASE-RELATED"/>
    <property type="match status" value="1"/>
</dbReference>
<dbReference type="InterPro" id="IPR013785">
    <property type="entry name" value="Aldolase_TIM"/>
</dbReference>
<keyword evidence="5" id="KW-0119">Carbohydrate metabolism</keyword>
<reference evidence="6" key="1">
    <citation type="submission" date="2018-05" db="EMBL/GenBank/DDBJ databases">
        <authorList>
            <person name="Lanie J.A."/>
            <person name="Ng W.-L."/>
            <person name="Kazmierczak K.M."/>
            <person name="Andrzejewski T.M."/>
            <person name="Davidsen T.M."/>
            <person name="Wayne K.J."/>
            <person name="Tettelin H."/>
            <person name="Glass J.I."/>
            <person name="Rusch D."/>
            <person name="Podicherti R."/>
            <person name="Tsui H.-C.T."/>
            <person name="Winkler M.E."/>
        </authorList>
    </citation>
    <scope>NUCLEOTIDE SEQUENCE</scope>
</reference>
<dbReference type="CDD" id="cd00452">
    <property type="entry name" value="KDPG_aldolase"/>
    <property type="match status" value="1"/>
</dbReference>
<evidence type="ECO:0000256" key="1">
    <source>
        <dbReference type="ARBA" id="ARBA00004761"/>
    </source>
</evidence>
<dbReference type="InterPro" id="IPR000887">
    <property type="entry name" value="Aldlse_KDPG_KHG"/>
</dbReference>
<comment type="subunit">
    <text evidence="3">Homotrimer.</text>
</comment>
<dbReference type="PANTHER" id="PTHR30246">
    <property type="entry name" value="2-KETO-3-DEOXY-6-PHOSPHOGLUCONATE ALDOLASE"/>
    <property type="match status" value="1"/>
</dbReference>
<comment type="pathway">
    <text evidence="1">Carbohydrate acid metabolism.</text>
</comment>
<evidence type="ECO:0000313" key="6">
    <source>
        <dbReference type="EMBL" id="SVA43021.1"/>
    </source>
</evidence>
<dbReference type="Pfam" id="PF01081">
    <property type="entry name" value="Aldolase"/>
    <property type="match status" value="1"/>
</dbReference>
<dbReference type="SUPFAM" id="SSF51569">
    <property type="entry name" value="Aldolase"/>
    <property type="match status" value="1"/>
</dbReference>
<protein>
    <recommendedName>
        <fullName evidence="7">2-dehydro-3-deoxyphosphogluconate aldolase</fullName>
    </recommendedName>
</protein>
<evidence type="ECO:0000256" key="5">
    <source>
        <dbReference type="ARBA" id="ARBA00023277"/>
    </source>
</evidence>
<dbReference type="GO" id="GO:0016829">
    <property type="term" value="F:lyase activity"/>
    <property type="evidence" value="ECO:0007669"/>
    <property type="project" value="UniProtKB-KW"/>
</dbReference>